<evidence type="ECO:0000313" key="2">
    <source>
        <dbReference type="Proteomes" id="UP000247620"/>
    </source>
</evidence>
<evidence type="ECO:0000313" key="1">
    <source>
        <dbReference type="EMBL" id="PYB81310.1"/>
    </source>
</evidence>
<name>A0A2V4IE47_9PSED</name>
<dbReference type="AlphaFoldDB" id="A0A2V4IE47"/>
<proteinExistence type="predicted"/>
<sequence>MNLLEHGHGAVLAAAARAIRDDQERDALLQVFWAQLRQPARASVREDILPVRRPLPQRGILV</sequence>
<dbReference type="Proteomes" id="UP000247620">
    <property type="component" value="Unassembled WGS sequence"/>
</dbReference>
<accession>A0A2V4IE47</accession>
<dbReference type="RefSeq" id="WP_110700852.1">
    <property type="nucleotide sequence ID" value="NZ_CP151184.1"/>
</dbReference>
<comment type="caution">
    <text evidence="1">The sequence shown here is derived from an EMBL/GenBank/DDBJ whole genome shotgun (WGS) entry which is preliminary data.</text>
</comment>
<protein>
    <submittedName>
        <fullName evidence="1">Uncharacterized protein</fullName>
    </submittedName>
</protein>
<dbReference type="EMBL" id="QJRO01000008">
    <property type="protein sequence ID" value="PYB81310.1"/>
    <property type="molecule type" value="Genomic_DNA"/>
</dbReference>
<gene>
    <name evidence="1" type="ORF">DMX07_14395</name>
</gene>
<reference evidence="1 2" key="1">
    <citation type="submission" date="2018-06" db="EMBL/GenBank/DDBJ databases">
        <title>Pseudomonas diversity within urban Lake Michigan freshwaters.</title>
        <authorList>
            <person name="Batrich M."/>
            <person name="Hatzopoulos T."/>
            <person name="Putonti C."/>
        </authorList>
    </citation>
    <scope>NUCLEOTIDE SEQUENCE [LARGE SCALE GENOMIC DNA]</scope>
    <source>
        <strain evidence="1 2">LBp-160603</strain>
    </source>
</reference>
<organism evidence="1 2">
    <name type="scientific">Pseudomonas soli</name>
    <dbReference type="NCBI Taxonomy" id="1306993"/>
    <lineage>
        <taxon>Bacteria</taxon>
        <taxon>Pseudomonadati</taxon>
        <taxon>Pseudomonadota</taxon>
        <taxon>Gammaproteobacteria</taxon>
        <taxon>Pseudomonadales</taxon>
        <taxon>Pseudomonadaceae</taxon>
        <taxon>Pseudomonas</taxon>
    </lineage>
</organism>